<keyword evidence="6" id="KW-0808">Transferase</keyword>
<feature type="transmembrane region" description="Helical" evidence="12">
    <location>
        <begin position="35"/>
        <end position="56"/>
    </location>
</feature>
<organism evidence="15 16">
    <name type="scientific">Maricaulis virginensis</name>
    <dbReference type="NCBI Taxonomy" id="144022"/>
    <lineage>
        <taxon>Bacteria</taxon>
        <taxon>Pseudomonadati</taxon>
        <taxon>Pseudomonadota</taxon>
        <taxon>Alphaproteobacteria</taxon>
        <taxon>Maricaulales</taxon>
        <taxon>Maricaulaceae</taxon>
        <taxon>Maricaulis</taxon>
    </lineage>
</organism>
<evidence type="ECO:0000256" key="4">
    <source>
        <dbReference type="ARBA" id="ARBA00022475"/>
    </source>
</evidence>
<dbReference type="Gene3D" id="1.10.287.130">
    <property type="match status" value="1"/>
</dbReference>
<evidence type="ECO:0000256" key="2">
    <source>
        <dbReference type="ARBA" id="ARBA00004651"/>
    </source>
</evidence>
<dbReference type="GO" id="GO:0005886">
    <property type="term" value="C:plasma membrane"/>
    <property type="evidence" value="ECO:0007669"/>
    <property type="project" value="UniProtKB-SubCell"/>
</dbReference>
<dbReference type="InterPro" id="IPR050980">
    <property type="entry name" value="2C_sensor_his_kinase"/>
</dbReference>
<evidence type="ECO:0000256" key="7">
    <source>
        <dbReference type="ARBA" id="ARBA00022741"/>
    </source>
</evidence>
<evidence type="ECO:0000256" key="3">
    <source>
        <dbReference type="ARBA" id="ARBA00012438"/>
    </source>
</evidence>
<evidence type="ECO:0000259" key="14">
    <source>
        <dbReference type="PROSITE" id="PS50885"/>
    </source>
</evidence>
<dbReference type="Proteomes" id="UP001143486">
    <property type="component" value="Unassembled WGS sequence"/>
</dbReference>
<keyword evidence="4" id="KW-1003">Cell membrane</keyword>
<dbReference type="PROSITE" id="PS50109">
    <property type="entry name" value="HIS_KIN"/>
    <property type="match status" value="1"/>
</dbReference>
<evidence type="ECO:0000256" key="11">
    <source>
        <dbReference type="SAM" id="MobiDB-lite"/>
    </source>
</evidence>
<feature type="domain" description="HAMP" evidence="14">
    <location>
        <begin position="207"/>
        <end position="262"/>
    </location>
</feature>
<keyword evidence="12" id="KW-0812">Transmembrane</keyword>
<dbReference type="SMART" id="SM00387">
    <property type="entry name" value="HATPase_c"/>
    <property type="match status" value="1"/>
</dbReference>
<keyword evidence="12" id="KW-0472">Membrane</keyword>
<feature type="region of interest" description="Disordered" evidence="11">
    <location>
        <begin position="1"/>
        <end position="26"/>
    </location>
</feature>
<evidence type="ECO:0000256" key="8">
    <source>
        <dbReference type="ARBA" id="ARBA00022777"/>
    </source>
</evidence>
<keyword evidence="12" id="KW-1133">Transmembrane helix</keyword>
<comment type="catalytic activity">
    <reaction evidence="1">
        <text>ATP + protein L-histidine = ADP + protein N-phospho-L-histidine.</text>
        <dbReference type="EC" id="2.7.13.3"/>
    </reaction>
</comment>
<gene>
    <name evidence="15" type="primary">cenK</name>
    <name evidence="15" type="ORF">GCM10017621_15490</name>
</gene>
<dbReference type="SUPFAM" id="SSF55874">
    <property type="entry name" value="ATPase domain of HSP90 chaperone/DNA topoisomerase II/histidine kinase"/>
    <property type="match status" value="1"/>
</dbReference>
<feature type="transmembrane region" description="Helical" evidence="12">
    <location>
        <begin position="186"/>
        <end position="210"/>
    </location>
</feature>
<evidence type="ECO:0000256" key="12">
    <source>
        <dbReference type="SAM" id="Phobius"/>
    </source>
</evidence>
<reference evidence="15" key="2">
    <citation type="submission" date="2023-01" db="EMBL/GenBank/DDBJ databases">
        <authorList>
            <person name="Sun Q."/>
            <person name="Evtushenko L."/>
        </authorList>
    </citation>
    <scope>NUCLEOTIDE SEQUENCE</scope>
    <source>
        <strain evidence="15">VKM B-1513</strain>
    </source>
</reference>
<feature type="domain" description="Histidine kinase" evidence="13">
    <location>
        <begin position="276"/>
        <end position="483"/>
    </location>
</feature>
<dbReference type="Pfam" id="PF02518">
    <property type="entry name" value="HATPase_c"/>
    <property type="match status" value="1"/>
</dbReference>
<evidence type="ECO:0000259" key="13">
    <source>
        <dbReference type="PROSITE" id="PS50109"/>
    </source>
</evidence>
<dbReference type="RefSeq" id="WP_271186405.1">
    <property type="nucleotide sequence ID" value="NZ_BSFE01000003.1"/>
</dbReference>
<dbReference type="InterPro" id="IPR036097">
    <property type="entry name" value="HisK_dim/P_sf"/>
</dbReference>
<dbReference type="AlphaFoldDB" id="A0A9W6IN70"/>
<feature type="coiled-coil region" evidence="10">
    <location>
        <begin position="243"/>
        <end position="270"/>
    </location>
</feature>
<evidence type="ECO:0000313" key="16">
    <source>
        <dbReference type="Proteomes" id="UP001143486"/>
    </source>
</evidence>
<evidence type="ECO:0000256" key="1">
    <source>
        <dbReference type="ARBA" id="ARBA00000085"/>
    </source>
</evidence>
<dbReference type="SMART" id="SM00388">
    <property type="entry name" value="HisKA"/>
    <property type="match status" value="1"/>
</dbReference>
<protein>
    <recommendedName>
        <fullName evidence="3">histidine kinase</fullName>
        <ecNumber evidence="3">2.7.13.3</ecNumber>
    </recommendedName>
</protein>
<name>A0A9W6IN70_9PROT</name>
<dbReference type="EMBL" id="BSFE01000003">
    <property type="protein sequence ID" value="GLK52041.1"/>
    <property type="molecule type" value="Genomic_DNA"/>
</dbReference>
<dbReference type="EC" id="2.7.13.3" evidence="3"/>
<evidence type="ECO:0000256" key="6">
    <source>
        <dbReference type="ARBA" id="ARBA00022679"/>
    </source>
</evidence>
<dbReference type="InterPro" id="IPR005467">
    <property type="entry name" value="His_kinase_dom"/>
</dbReference>
<sequence>MVNDPDTDSSRPSEEGQPPPRRGVRPLIDSLPGQLLMVTLGLIAAGVALIYFPAAAGFRMQWMSDRAEAAHLAALAADVAPGGALGEDEVRALLMGADAVAVSRVRDGMNELVLYSGPIGEGLVETDLRKAGWFTHLRDTVDVLFAPPGRLLRIRAEPMGAPGETIDVIVRETPLRAELHAFSRWLLVWASIGAAIAGAVIYAALFYLFVRPMRRLAAAMTHFSADPSDPARAIRPSGARTEIGQAEAELARMQADIRQALHQRERLAALGGAVAKINHDLRNVLASAQLVSDRLATESDGRVRKMGERLVRAVDRGIRLCEATLQYGRAEETPPVRAAVPARALLDEVVADAGLAGSGVSWDNRVADTLLLDADPDQAHRLFLNLCRNAIQAMQEQAGERALAATSSLVDGQAVIEIRDTGPGLPPRARERLFEAFSGSVRKGGTGLGLSIARELARAHGGDVELVGSDEAGTVFAVRLPVV</sequence>
<dbReference type="GO" id="GO:0000155">
    <property type="term" value="F:phosphorelay sensor kinase activity"/>
    <property type="evidence" value="ECO:0007669"/>
    <property type="project" value="InterPro"/>
</dbReference>
<dbReference type="PANTHER" id="PTHR44936:SF10">
    <property type="entry name" value="SENSOR PROTEIN RSTB"/>
    <property type="match status" value="1"/>
</dbReference>
<dbReference type="CDD" id="cd00075">
    <property type="entry name" value="HATPase"/>
    <property type="match status" value="1"/>
</dbReference>
<dbReference type="PROSITE" id="PS50885">
    <property type="entry name" value="HAMP"/>
    <property type="match status" value="1"/>
</dbReference>
<accession>A0A9W6IN70</accession>
<keyword evidence="7" id="KW-0547">Nucleotide-binding</keyword>
<dbReference type="InterPro" id="IPR004358">
    <property type="entry name" value="Sig_transdc_His_kin-like_C"/>
</dbReference>
<dbReference type="SUPFAM" id="SSF47384">
    <property type="entry name" value="Homodimeric domain of signal transducing histidine kinase"/>
    <property type="match status" value="1"/>
</dbReference>
<evidence type="ECO:0000256" key="9">
    <source>
        <dbReference type="ARBA" id="ARBA00022840"/>
    </source>
</evidence>
<dbReference type="InterPro" id="IPR036890">
    <property type="entry name" value="HATPase_C_sf"/>
</dbReference>
<comment type="caution">
    <text evidence="15">The sequence shown here is derived from an EMBL/GenBank/DDBJ whole genome shotgun (WGS) entry which is preliminary data.</text>
</comment>
<evidence type="ECO:0000256" key="10">
    <source>
        <dbReference type="SAM" id="Coils"/>
    </source>
</evidence>
<dbReference type="InterPro" id="IPR003660">
    <property type="entry name" value="HAMP_dom"/>
</dbReference>
<keyword evidence="16" id="KW-1185">Reference proteome</keyword>
<dbReference type="InterPro" id="IPR003661">
    <property type="entry name" value="HisK_dim/P_dom"/>
</dbReference>
<comment type="subcellular location">
    <subcellularLocation>
        <location evidence="2">Cell membrane</location>
        <topology evidence="2">Multi-pass membrane protein</topology>
    </subcellularLocation>
</comment>
<evidence type="ECO:0000313" key="15">
    <source>
        <dbReference type="EMBL" id="GLK52041.1"/>
    </source>
</evidence>
<dbReference type="InterPro" id="IPR003594">
    <property type="entry name" value="HATPase_dom"/>
</dbReference>
<keyword evidence="10" id="KW-0175">Coiled coil</keyword>
<keyword evidence="9" id="KW-0067">ATP-binding</keyword>
<dbReference type="Gene3D" id="3.30.565.10">
    <property type="entry name" value="Histidine kinase-like ATPase, C-terminal domain"/>
    <property type="match status" value="1"/>
</dbReference>
<dbReference type="PRINTS" id="PR00344">
    <property type="entry name" value="BCTRLSENSOR"/>
</dbReference>
<dbReference type="PANTHER" id="PTHR44936">
    <property type="entry name" value="SENSOR PROTEIN CREC"/>
    <property type="match status" value="1"/>
</dbReference>
<keyword evidence="8 15" id="KW-0418">Kinase</keyword>
<dbReference type="GO" id="GO:0005524">
    <property type="term" value="F:ATP binding"/>
    <property type="evidence" value="ECO:0007669"/>
    <property type="project" value="UniProtKB-KW"/>
</dbReference>
<proteinExistence type="predicted"/>
<keyword evidence="5" id="KW-0597">Phosphoprotein</keyword>
<evidence type="ECO:0000256" key="5">
    <source>
        <dbReference type="ARBA" id="ARBA00022553"/>
    </source>
</evidence>
<reference evidence="15" key="1">
    <citation type="journal article" date="2014" name="Int. J. Syst. Evol. Microbiol.">
        <title>Complete genome sequence of Corynebacterium casei LMG S-19264T (=DSM 44701T), isolated from a smear-ripened cheese.</title>
        <authorList>
            <consortium name="US DOE Joint Genome Institute (JGI-PGF)"/>
            <person name="Walter F."/>
            <person name="Albersmeier A."/>
            <person name="Kalinowski J."/>
            <person name="Ruckert C."/>
        </authorList>
    </citation>
    <scope>NUCLEOTIDE SEQUENCE</scope>
    <source>
        <strain evidence="15">VKM B-1513</strain>
    </source>
</reference>